<feature type="compositionally biased region" description="Low complexity" evidence="1">
    <location>
        <begin position="108"/>
        <end position="123"/>
    </location>
</feature>
<feature type="compositionally biased region" description="Polar residues" evidence="1">
    <location>
        <begin position="88"/>
        <end position="101"/>
    </location>
</feature>
<name>A0A8H3PAT5_9EURO</name>
<sequence length="123" mass="13839">MTILPFMRTNSYYEKPFAIPTIRNMESHYAQCAQADRDLQRAIHDQDLRFDQIENLLNTVNNEFKLCKAEIGQWGDSTETTTPPDTSANASSSFQTAQSHLIPSDEGAAALRAPPRLPFLQLP</sequence>
<gene>
    <name evidence="2" type="ORF">IFM46972_09042</name>
</gene>
<dbReference type="AlphaFoldDB" id="A0A8H3PAT5"/>
<organism evidence="2 3">
    <name type="scientific">Aspergillus udagawae</name>
    <dbReference type="NCBI Taxonomy" id="91492"/>
    <lineage>
        <taxon>Eukaryota</taxon>
        <taxon>Fungi</taxon>
        <taxon>Dikarya</taxon>
        <taxon>Ascomycota</taxon>
        <taxon>Pezizomycotina</taxon>
        <taxon>Eurotiomycetes</taxon>
        <taxon>Eurotiomycetidae</taxon>
        <taxon>Eurotiales</taxon>
        <taxon>Aspergillaceae</taxon>
        <taxon>Aspergillus</taxon>
        <taxon>Aspergillus subgen. Fumigati</taxon>
    </lineage>
</organism>
<dbReference type="EMBL" id="BLKC01000084">
    <property type="protein sequence ID" value="GFF50430.1"/>
    <property type="molecule type" value="Genomic_DNA"/>
</dbReference>
<feature type="compositionally biased region" description="Low complexity" evidence="1">
    <location>
        <begin position="76"/>
        <end position="87"/>
    </location>
</feature>
<protein>
    <submittedName>
        <fullName evidence="2">Uncharacterized protein</fullName>
    </submittedName>
</protein>
<dbReference type="Proteomes" id="UP000465221">
    <property type="component" value="Unassembled WGS sequence"/>
</dbReference>
<comment type="caution">
    <text evidence="2">The sequence shown here is derived from an EMBL/GenBank/DDBJ whole genome shotgun (WGS) entry which is preliminary data.</text>
</comment>
<evidence type="ECO:0000313" key="3">
    <source>
        <dbReference type="Proteomes" id="UP000465221"/>
    </source>
</evidence>
<proteinExistence type="predicted"/>
<evidence type="ECO:0000313" key="2">
    <source>
        <dbReference type="EMBL" id="GFF50430.1"/>
    </source>
</evidence>
<accession>A0A8H3PAT5</accession>
<feature type="region of interest" description="Disordered" evidence="1">
    <location>
        <begin position="75"/>
        <end position="123"/>
    </location>
</feature>
<reference evidence="2 3" key="1">
    <citation type="submission" date="2020-01" db="EMBL/GenBank/DDBJ databases">
        <title>Draft genome sequence of Aspergillus udagawae IFM 46972.</title>
        <authorList>
            <person name="Takahashi H."/>
            <person name="Yaguchi T."/>
        </authorList>
    </citation>
    <scope>NUCLEOTIDE SEQUENCE [LARGE SCALE GENOMIC DNA]</scope>
    <source>
        <strain evidence="2 3">IFM 46972</strain>
    </source>
</reference>
<evidence type="ECO:0000256" key="1">
    <source>
        <dbReference type="SAM" id="MobiDB-lite"/>
    </source>
</evidence>